<proteinExistence type="predicted"/>
<keyword evidence="6" id="KW-0446">Lipid-binding</keyword>
<comment type="caution">
    <text evidence="13">The sequence shown here is derived from an EMBL/GenBank/DDBJ whole genome shotgun (WGS) entry which is preliminary data.</text>
</comment>
<dbReference type="GO" id="GO:0046872">
    <property type="term" value="F:metal ion binding"/>
    <property type="evidence" value="ECO:0007669"/>
    <property type="project" value="UniProtKB-KW"/>
</dbReference>
<dbReference type="InterPro" id="IPR036034">
    <property type="entry name" value="PDZ_sf"/>
</dbReference>
<dbReference type="GO" id="GO:0016020">
    <property type="term" value="C:membrane"/>
    <property type="evidence" value="ECO:0007669"/>
    <property type="project" value="UniProtKB-SubCell"/>
</dbReference>
<dbReference type="Proteomes" id="UP001175271">
    <property type="component" value="Unassembled WGS sequence"/>
</dbReference>
<feature type="domain" description="PDZ" evidence="11">
    <location>
        <begin position="332"/>
        <end position="417"/>
    </location>
</feature>
<feature type="region of interest" description="Disordered" evidence="8">
    <location>
        <begin position="681"/>
        <end position="741"/>
    </location>
</feature>
<protein>
    <recommendedName>
        <fullName evidence="15">PDZ domain-containing protein 8</fullName>
    </recommendedName>
</protein>
<feature type="region of interest" description="Disordered" evidence="8">
    <location>
        <begin position="1019"/>
        <end position="1051"/>
    </location>
</feature>
<evidence type="ECO:0000256" key="6">
    <source>
        <dbReference type="ARBA" id="ARBA00023121"/>
    </source>
</evidence>
<organism evidence="13 14">
    <name type="scientific">Steinernema hermaphroditum</name>
    <dbReference type="NCBI Taxonomy" id="289476"/>
    <lineage>
        <taxon>Eukaryota</taxon>
        <taxon>Metazoa</taxon>
        <taxon>Ecdysozoa</taxon>
        <taxon>Nematoda</taxon>
        <taxon>Chromadorea</taxon>
        <taxon>Rhabditida</taxon>
        <taxon>Tylenchina</taxon>
        <taxon>Panagrolaimomorpha</taxon>
        <taxon>Strongyloidoidea</taxon>
        <taxon>Steinernematidae</taxon>
        <taxon>Steinernema</taxon>
    </lineage>
</organism>
<feature type="domain" description="Phorbol-ester/DAG-type" evidence="10">
    <location>
        <begin position="908"/>
        <end position="960"/>
    </location>
</feature>
<feature type="transmembrane region" description="Helical" evidence="9">
    <location>
        <begin position="6"/>
        <end position="25"/>
    </location>
</feature>
<dbReference type="AlphaFoldDB" id="A0AA39M0N5"/>
<dbReference type="GO" id="GO:0005739">
    <property type="term" value="C:mitochondrion"/>
    <property type="evidence" value="ECO:0007669"/>
    <property type="project" value="GOC"/>
</dbReference>
<dbReference type="SMART" id="SM00228">
    <property type="entry name" value="PDZ"/>
    <property type="match status" value="1"/>
</dbReference>
<dbReference type="InterPro" id="IPR039275">
    <property type="entry name" value="PDZD8"/>
</dbReference>
<accession>A0AA39M0N5</accession>
<keyword evidence="7 9" id="KW-0472">Membrane</keyword>
<evidence type="ECO:0000259" key="12">
    <source>
        <dbReference type="PROSITE" id="PS51847"/>
    </source>
</evidence>
<evidence type="ECO:0000256" key="3">
    <source>
        <dbReference type="ARBA" id="ARBA00022723"/>
    </source>
</evidence>
<dbReference type="InterPro" id="IPR031468">
    <property type="entry name" value="SMP_LBD"/>
</dbReference>
<keyword evidence="9" id="KW-0812">Transmembrane</keyword>
<dbReference type="SMART" id="SM00109">
    <property type="entry name" value="C1"/>
    <property type="match status" value="1"/>
</dbReference>
<keyword evidence="9" id="KW-1133">Transmembrane helix</keyword>
<dbReference type="GO" id="GO:1990456">
    <property type="term" value="P:mitochondrion-endoplasmic reticulum membrane tethering"/>
    <property type="evidence" value="ECO:0007669"/>
    <property type="project" value="InterPro"/>
</dbReference>
<keyword evidence="4" id="KW-0862">Zinc</keyword>
<keyword evidence="5" id="KW-0445">Lipid transport</keyword>
<evidence type="ECO:0000313" key="13">
    <source>
        <dbReference type="EMBL" id="KAK0416254.1"/>
    </source>
</evidence>
<evidence type="ECO:0008006" key="15">
    <source>
        <dbReference type="Google" id="ProtNLM"/>
    </source>
</evidence>
<keyword evidence="3" id="KW-0479">Metal-binding</keyword>
<dbReference type="InterPro" id="IPR058801">
    <property type="entry name" value="PDZD8_N"/>
</dbReference>
<dbReference type="PANTHER" id="PTHR21519">
    <property type="entry name" value="PDZ DOMAIN-CONTAINING PROTEIN 8"/>
    <property type="match status" value="1"/>
</dbReference>
<dbReference type="Gene3D" id="2.30.42.10">
    <property type="match status" value="1"/>
</dbReference>
<dbReference type="GO" id="GO:0044233">
    <property type="term" value="C:mitochondria-associated endoplasmic reticulum membrane contact site"/>
    <property type="evidence" value="ECO:0007669"/>
    <property type="project" value="InterPro"/>
</dbReference>
<evidence type="ECO:0000256" key="8">
    <source>
        <dbReference type="SAM" id="MobiDB-lite"/>
    </source>
</evidence>
<sequence length="1177" mass="131097">MLEFLIGWIFGILTIIVGAVAYILLPSRDDKPPRTQFAEQFQPLIIPQELRDFIKSGKDGRGLSEEESCFSISLIFHFLYQEHKDTRQFRRWIHKRLQLELNDLTTRSAAGRLIEEIRIRDLCVGNQFPVFNNIRVESVKMNDIDKELFETVSFIVDMDYKGGFETSVDIKAALSRYGHLAIKVTRVSGKIRVTLSRQPYAHWCVSFIEMPELDFKIESQIQGRQLKTLIPLISTALKKAVARKHVFPQYKIRYRPFFPNPILQPSAPMDAFRDVPVKGAIEVTVLQCSRLNTILGHSKSAPNTHTDVYCVVSLEQRPFIDNSDSSSIQSYTIQLKYARHNLTDPLGLTFSKSVAELGLRSVQVAEVEASSIADKGGFKTGDVILAVNNVPVRNERQVTKLLSGTVGELIVLVQRLIGDEDQDQGPNDNLAVTEEHDNEFVLLRPSSPTGLQRCHSDGAILSGSNSTASTIPSSPTSADLHFSATEPIFCMEETVRDEVHNEEDHPEQDTFCEDNLSIQSEVIKAPDSNANHYVPLASSVPLPSTANLDIPAVDLRRARSETGIYSSSGISDSSLSESYSKSIANIDCTSSSLPTETDHEQTISEDNNNTETETNADTHSIDSTSIKSSRRERIRERASEMAMRIGGVGRAKVNEFWNRRSKHASAGDSFHQSAVELATEAEELGDEETPRENGKGSPTYGLKKKLASMRKPSPKYSKQLFTPTEDSPKRRPSSNEVVKKATKPVSLSEDVMWGQSLHFNLDKKTTKFLNISVYAKPEGEDATPILLGYNYVYLAQVVADCNLTASNCHREVFHLKPPAQTTLTQTAEIADLSKHPGFDARLCYGDIKLGFRFFPDGLPEGFLGNGDESRRSSGNASEEVPQGDETARETVAHPDHVALLGTESPSISHLWTTLNFRSGQSFTCQSCNGKIWLKSASRCTTCNVICHTKCMQKANSQIECKEAHQEPQHDNDDQFELLTNVTEENEHLDATLVEAQGDHSTPPITRRRRIANKVSEKLSYWRSSKKKNSPPREDTSDPNASAHLEHTAPPSPTFLKVMDVIPEIVNSLQGSPSLAKLRFEVGNSYNEMIINEARASGADVFQSEAHETRRLSINAEIDKIQTAINETTAERRVVLQSKTGDDSDEFQKIEIKLQALALLMLHYCAGLQNCVESEEIS</sequence>
<keyword evidence="14" id="KW-1185">Reference proteome</keyword>
<evidence type="ECO:0000259" key="11">
    <source>
        <dbReference type="PROSITE" id="PS50106"/>
    </source>
</evidence>
<dbReference type="EMBL" id="JAUCMV010000002">
    <property type="protein sequence ID" value="KAK0416254.1"/>
    <property type="molecule type" value="Genomic_DNA"/>
</dbReference>
<evidence type="ECO:0000256" key="2">
    <source>
        <dbReference type="ARBA" id="ARBA00022448"/>
    </source>
</evidence>
<dbReference type="SUPFAM" id="SSF50156">
    <property type="entry name" value="PDZ domain-like"/>
    <property type="match status" value="1"/>
</dbReference>
<evidence type="ECO:0000256" key="4">
    <source>
        <dbReference type="ARBA" id="ARBA00022833"/>
    </source>
</evidence>
<name>A0AA39M0N5_9BILA</name>
<comment type="subcellular location">
    <subcellularLocation>
        <location evidence="1">Membrane</location>
    </subcellularLocation>
</comment>
<feature type="region of interest" description="Disordered" evidence="8">
    <location>
        <begin position="864"/>
        <end position="887"/>
    </location>
</feature>
<dbReference type="Pfam" id="PF26547">
    <property type="entry name" value="PDZD8_N"/>
    <property type="match status" value="1"/>
</dbReference>
<evidence type="ECO:0000256" key="9">
    <source>
        <dbReference type="SAM" id="Phobius"/>
    </source>
</evidence>
<dbReference type="InterPro" id="IPR046349">
    <property type="entry name" value="C1-like_sf"/>
</dbReference>
<dbReference type="PROSITE" id="PS51847">
    <property type="entry name" value="SMP"/>
    <property type="match status" value="1"/>
</dbReference>
<dbReference type="CDD" id="cd21674">
    <property type="entry name" value="SMP_PDZD8"/>
    <property type="match status" value="1"/>
</dbReference>
<dbReference type="InterPro" id="IPR041489">
    <property type="entry name" value="PDZ_6"/>
</dbReference>
<dbReference type="InterPro" id="IPR001478">
    <property type="entry name" value="PDZ"/>
</dbReference>
<dbReference type="PROSITE" id="PS50081">
    <property type="entry name" value="ZF_DAG_PE_2"/>
    <property type="match status" value="1"/>
</dbReference>
<evidence type="ECO:0000259" key="10">
    <source>
        <dbReference type="PROSITE" id="PS50081"/>
    </source>
</evidence>
<evidence type="ECO:0000313" key="14">
    <source>
        <dbReference type="Proteomes" id="UP001175271"/>
    </source>
</evidence>
<feature type="compositionally biased region" description="Low complexity" evidence="8">
    <location>
        <begin position="605"/>
        <end position="618"/>
    </location>
</feature>
<dbReference type="Gene3D" id="3.30.60.20">
    <property type="match status" value="1"/>
</dbReference>
<dbReference type="GO" id="GO:0006869">
    <property type="term" value="P:lipid transport"/>
    <property type="evidence" value="ECO:0007669"/>
    <property type="project" value="UniProtKB-KW"/>
</dbReference>
<evidence type="ECO:0000256" key="1">
    <source>
        <dbReference type="ARBA" id="ARBA00004370"/>
    </source>
</evidence>
<evidence type="ECO:0000256" key="5">
    <source>
        <dbReference type="ARBA" id="ARBA00023055"/>
    </source>
</evidence>
<dbReference type="PROSITE" id="PS50106">
    <property type="entry name" value="PDZ"/>
    <property type="match status" value="1"/>
</dbReference>
<gene>
    <name evidence="13" type="ORF">QR680_012379</name>
</gene>
<feature type="domain" description="SMP-LTD" evidence="12">
    <location>
        <begin position="68"/>
        <end position="256"/>
    </location>
</feature>
<feature type="region of interest" description="Disordered" evidence="8">
    <location>
        <begin position="588"/>
        <end position="636"/>
    </location>
</feature>
<dbReference type="InterPro" id="IPR002219">
    <property type="entry name" value="PKC_DAG/PE"/>
</dbReference>
<dbReference type="GO" id="GO:0008289">
    <property type="term" value="F:lipid binding"/>
    <property type="evidence" value="ECO:0007669"/>
    <property type="project" value="UniProtKB-KW"/>
</dbReference>
<reference evidence="13" key="1">
    <citation type="submission" date="2023-06" db="EMBL/GenBank/DDBJ databases">
        <title>Genomic analysis of the entomopathogenic nematode Steinernema hermaphroditum.</title>
        <authorList>
            <person name="Schwarz E.M."/>
            <person name="Heppert J.K."/>
            <person name="Baniya A."/>
            <person name="Schwartz H.T."/>
            <person name="Tan C.-H."/>
            <person name="Antoshechkin I."/>
            <person name="Sternberg P.W."/>
            <person name="Goodrich-Blair H."/>
            <person name="Dillman A.R."/>
        </authorList>
    </citation>
    <scope>NUCLEOTIDE SEQUENCE</scope>
    <source>
        <strain evidence="13">PS9179</strain>
        <tissue evidence="13">Whole animal</tissue>
    </source>
</reference>
<dbReference type="SUPFAM" id="SSF57889">
    <property type="entry name" value="Cysteine-rich domain"/>
    <property type="match status" value="1"/>
</dbReference>
<dbReference type="Pfam" id="PF17820">
    <property type="entry name" value="PDZ_6"/>
    <property type="match status" value="1"/>
</dbReference>
<evidence type="ECO:0000256" key="7">
    <source>
        <dbReference type="ARBA" id="ARBA00023136"/>
    </source>
</evidence>
<keyword evidence="2" id="KW-0813">Transport</keyword>
<dbReference type="GO" id="GO:0051560">
    <property type="term" value="P:mitochondrial calcium ion homeostasis"/>
    <property type="evidence" value="ECO:0007669"/>
    <property type="project" value="InterPro"/>
</dbReference>
<dbReference type="PANTHER" id="PTHR21519:SF1">
    <property type="entry name" value="PDZ DOMAIN-CONTAINING PROTEIN 8"/>
    <property type="match status" value="1"/>
</dbReference>